<name>A0AAU7CP62_9BACT</name>
<protein>
    <submittedName>
        <fullName evidence="1">Uncharacterized protein</fullName>
    </submittedName>
</protein>
<sequence length="79" mass="8988">MAICNSKTPLRSLELPNEFEDLSGLLQTDLKVIVSALVERAGERLLLTRRETQQLRRTLWNNLTQAVNDAVEPLSADRR</sequence>
<reference evidence="1" key="1">
    <citation type="submission" date="2024-05" db="EMBL/GenBank/DDBJ databases">
        <title>Planctomycetes of the genus Singulisphaera possess chitinolytic capabilities.</title>
        <authorList>
            <person name="Ivanova A."/>
        </authorList>
    </citation>
    <scope>NUCLEOTIDE SEQUENCE</scope>
    <source>
        <strain evidence="1">Ch08T</strain>
    </source>
</reference>
<proteinExistence type="predicted"/>
<dbReference type="EMBL" id="CP155447">
    <property type="protein sequence ID" value="XBH06707.1"/>
    <property type="molecule type" value="Genomic_DNA"/>
</dbReference>
<organism evidence="1">
    <name type="scientific">Singulisphaera sp. Ch08</name>
    <dbReference type="NCBI Taxonomy" id="3120278"/>
    <lineage>
        <taxon>Bacteria</taxon>
        <taxon>Pseudomonadati</taxon>
        <taxon>Planctomycetota</taxon>
        <taxon>Planctomycetia</taxon>
        <taxon>Isosphaerales</taxon>
        <taxon>Isosphaeraceae</taxon>
        <taxon>Singulisphaera</taxon>
    </lineage>
</organism>
<accession>A0AAU7CP62</accession>
<dbReference type="AlphaFoldDB" id="A0AAU7CP62"/>
<evidence type="ECO:0000313" key="1">
    <source>
        <dbReference type="EMBL" id="XBH06707.1"/>
    </source>
</evidence>
<gene>
    <name evidence="1" type="ORF">V5E97_11895</name>
</gene>
<dbReference type="RefSeq" id="WP_015248133.1">
    <property type="nucleotide sequence ID" value="NZ_CP155447.1"/>
</dbReference>